<keyword evidence="4 7" id="KW-0472">Membrane</keyword>
<feature type="compositionally biased region" description="Low complexity" evidence="6">
    <location>
        <begin position="270"/>
        <end position="282"/>
    </location>
</feature>
<dbReference type="PANTHER" id="PTHR31082">
    <property type="entry name" value="PHEROMONE-REGULATED MEMBRANE PROTEIN 10"/>
    <property type="match status" value="1"/>
</dbReference>
<feature type="transmembrane region" description="Helical" evidence="7">
    <location>
        <begin position="833"/>
        <end position="850"/>
    </location>
</feature>
<sequence>MDLNLQHLRLRTDSQQDGSSSSSRPERPPGGTRTIQSGARTPRKVQWLDDRGSSSGGDSTPHMLDEKAADPEAFHRLTEALELERRRRGTPLSKVHYYPPALWPASEGDNADEDIEEVENASNPPEDEDEEDETGYNSTVYQASNTSGRIFHGTPPVVTRDVPDNYISEDEDAGLPGTKDLRRFSMKKAQRVVREHTRNGSDHFQRTRHRRSGSRETRPSQDLPSESDKDVENEGEGNDQSHSGGGVLSALLNLYHRPASMRSGSFSAQSSEYGGESDYSGDAGSSFRLITPSRTVSPRMAEKREEKKKERASMLYSKKRRFDMPNIFGHVSRPPEARSAGGVIGPLIASTGNLMAFATPTSGQLQPNVKRPGYNLSRYSYETKSVPRPPLAKRNHSHGDVPRYSLSGSGYPPTIQSDGGATPPSTPPEVQEFYHNPNRSSIGKFTNYVSSIRSGKRSGYNTPAPSDHDPNQANVPPKKRGKRKKAEIFITRHIAQVIRREEFIMKLTRAMMMFGAPPHRLQPQIQSAGRVLELNISFIYFPDLILLSFDDNGTGTSHIKVIRQASGLNLEKLDDAFALLSNIKKQVIHDKLSVSDASVALDELMKKKPYYGRLAMVIIGGMCSASICTVSFGGSFIDALLSFPLGALLVLIQILSVRNVLYTYVFEVTVTTAFSFVAAALAATHKLCYPAITSSSVVLILPGFLVLTGALDLMSRHIVPGSVRLLFAVVYALFLGFGFTIGAQFFELFTGHKVYGAEDYDCTLTHDPNGPWYQRTPSVWWAFLTVPMYSTFLSMRNHARWDSKEMVLLVGIACIGWVTNYFTGRRFVGQSDIIAAVGAFAVGLVANLYARLLKGNAFVVMITGILFQLPSGLGSGGLLSYASQQASGSTESYLSGFQTALKLVSVAIGLTIGLGLSLVITHPIQSRKREAGIFSL</sequence>
<evidence type="ECO:0000256" key="2">
    <source>
        <dbReference type="ARBA" id="ARBA00022692"/>
    </source>
</evidence>
<feature type="compositionally biased region" description="Basic and acidic residues" evidence="6">
    <location>
        <begin position="192"/>
        <end position="205"/>
    </location>
</feature>
<evidence type="ECO:0000259" key="8">
    <source>
        <dbReference type="Pfam" id="PF06738"/>
    </source>
</evidence>
<evidence type="ECO:0008006" key="12">
    <source>
        <dbReference type="Google" id="ProtNLM"/>
    </source>
</evidence>
<dbReference type="Pfam" id="PF12821">
    <property type="entry name" value="ThrE_2"/>
    <property type="match status" value="1"/>
</dbReference>
<feature type="region of interest" description="Disordered" evidence="6">
    <location>
        <begin position="381"/>
        <end position="441"/>
    </location>
</feature>
<evidence type="ECO:0000259" key="9">
    <source>
        <dbReference type="Pfam" id="PF12821"/>
    </source>
</evidence>
<dbReference type="OrthoDB" id="413008at2759"/>
<feature type="transmembrane region" description="Helical" evidence="7">
    <location>
        <begin position="857"/>
        <end position="879"/>
    </location>
</feature>
<reference evidence="10 11" key="1">
    <citation type="journal article" date="2020" name="ISME J.">
        <title>Uncovering the hidden diversity of litter-decomposition mechanisms in mushroom-forming fungi.</title>
        <authorList>
            <person name="Floudas D."/>
            <person name="Bentzer J."/>
            <person name="Ahren D."/>
            <person name="Johansson T."/>
            <person name="Persson P."/>
            <person name="Tunlid A."/>
        </authorList>
    </citation>
    <scope>NUCLEOTIDE SEQUENCE [LARGE SCALE GENOMIC DNA]</scope>
    <source>
        <strain evidence="10 11">CBS 101986</strain>
    </source>
</reference>
<feature type="transmembrane region" description="Helical" evidence="7">
    <location>
        <begin position="807"/>
        <end position="827"/>
    </location>
</feature>
<evidence type="ECO:0000256" key="4">
    <source>
        <dbReference type="ARBA" id="ARBA00023136"/>
    </source>
</evidence>
<comment type="caution">
    <text evidence="10">The sequence shown here is derived from an EMBL/GenBank/DDBJ whole genome shotgun (WGS) entry which is preliminary data.</text>
</comment>
<dbReference type="InterPro" id="IPR051361">
    <property type="entry name" value="ThrE/Ser_Exporter"/>
</dbReference>
<dbReference type="Proteomes" id="UP000567179">
    <property type="component" value="Unassembled WGS sequence"/>
</dbReference>
<feature type="transmembrane region" description="Helical" evidence="7">
    <location>
        <begin position="725"/>
        <end position="746"/>
    </location>
</feature>
<feature type="transmembrane region" description="Helical" evidence="7">
    <location>
        <begin position="778"/>
        <end position="795"/>
    </location>
</feature>
<keyword evidence="2 7" id="KW-0812">Transmembrane</keyword>
<feature type="region of interest" description="Disordered" evidence="6">
    <location>
        <begin position="453"/>
        <end position="484"/>
    </location>
</feature>
<dbReference type="GO" id="GO:0016020">
    <property type="term" value="C:membrane"/>
    <property type="evidence" value="ECO:0007669"/>
    <property type="project" value="UniProtKB-SubCell"/>
</dbReference>
<dbReference type="AlphaFoldDB" id="A0A8H5B9L3"/>
<feature type="transmembrane region" description="Helical" evidence="7">
    <location>
        <begin position="639"/>
        <end position="657"/>
    </location>
</feature>
<organism evidence="10 11">
    <name type="scientific">Psilocybe cf. subviscida</name>
    <dbReference type="NCBI Taxonomy" id="2480587"/>
    <lineage>
        <taxon>Eukaryota</taxon>
        <taxon>Fungi</taxon>
        <taxon>Dikarya</taxon>
        <taxon>Basidiomycota</taxon>
        <taxon>Agaricomycotina</taxon>
        <taxon>Agaricomycetes</taxon>
        <taxon>Agaricomycetidae</taxon>
        <taxon>Agaricales</taxon>
        <taxon>Agaricineae</taxon>
        <taxon>Strophariaceae</taxon>
        <taxon>Psilocybe</taxon>
    </lineage>
</organism>
<keyword evidence="11" id="KW-1185">Reference proteome</keyword>
<evidence type="ECO:0000256" key="5">
    <source>
        <dbReference type="ARBA" id="ARBA00034125"/>
    </source>
</evidence>
<dbReference type="InterPro" id="IPR010619">
    <property type="entry name" value="ThrE-like_N"/>
</dbReference>
<feature type="region of interest" description="Disordered" evidence="6">
    <location>
        <begin position="1"/>
        <end position="75"/>
    </location>
</feature>
<dbReference type="GO" id="GO:0022857">
    <property type="term" value="F:transmembrane transporter activity"/>
    <property type="evidence" value="ECO:0007669"/>
    <property type="project" value="InterPro"/>
</dbReference>
<gene>
    <name evidence="10" type="ORF">D9619_008450</name>
</gene>
<comment type="subcellular location">
    <subcellularLocation>
        <location evidence="1">Membrane</location>
        <topology evidence="1">Multi-pass membrane protein</topology>
    </subcellularLocation>
</comment>
<feature type="compositionally biased region" description="Low complexity" evidence="6">
    <location>
        <begin position="13"/>
        <end position="34"/>
    </location>
</feature>
<proteinExistence type="inferred from homology"/>
<feature type="compositionally biased region" description="Polar residues" evidence="6">
    <location>
        <begin position="453"/>
        <end position="464"/>
    </location>
</feature>
<feature type="region of interest" description="Disordered" evidence="6">
    <location>
        <begin position="262"/>
        <end position="312"/>
    </location>
</feature>
<feature type="domain" description="Threonine/serine exporter-like N-terminal" evidence="8">
    <location>
        <begin position="502"/>
        <end position="745"/>
    </location>
</feature>
<comment type="similarity">
    <text evidence="5">Belongs to the ThrE exporter (TC 2.A.79) family.</text>
</comment>
<evidence type="ECO:0000256" key="1">
    <source>
        <dbReference type="ARBA" id="ARBA00004141"/>
    </source>
</evidence>
<feature type="compositionally biased region" description="Acidic residues" evidence="6">
    <location>
        <begin position="109"/>
        <end position="134"/>
    </location>
</feature>
<evidence type="ECO:0000256" key="6">
    <source>
        <dbReference type="SAM" id="MobiDB-lite"/>
    </source>
</evidence>
<feature type="domain" description="Threonine/Serine exporter ThrE" evidence="9">
    <location>
        <begin position="803"/>
        <end position="919"/>
    </location>
</feature>
<dbReference type="PANTHER" id="PTHR31082:SF4">
    <property type="entry name" value="PHEROMONE-REGULATED MEMBRANE PROTEIN 10"/>
    <property type="match status" value="1"/>
</dbReference>
<evidence type="ECO:0000313" key="10">
    <source>
        <dbReference type="EMBL" id="KAF5319221.1"/>
    </source>
</evidence>
<feature type="compositionally biased region" description="Basic and acidic residues" evidence="6">
    <location>
        <begin position="63"/>
        <end position="75"/>
    </location>
</feature>
<dbReference type="InterPro" id="IPR024528">
    <property type="entry name" value="ThrE_2"/>
</dbReference>
<protein>
    <recommendedName>
        <fullName evidence="12">Threonine/serine exporter-like N-terminal domain-containing protein</fullName>
    </recommendedName>
</protein>
<keyword evidence="3 7" id="KW-1133">Transmembrane helix</keyword>
<evidence type="ECO:0000256" key="7">
    <source>
        <dbReference type="SAM" id="Phobius"/>
    </source>
</evidence>
<feature type="transmembrane region" description="Helical" evidence="7">
    <location>
        <begin position="664"/>
        <end position="683"/>
    </location>
</feature>
<feature type="region of interest" description="Disordered" evidence="6">
    <location>
        <begin position="101"/>
        <end position="246"/>
    </location>
</feature>
<dbReference type="EMBL" id="JAACJJ010000029">
    <property type="protein sequence ID" value="KAF5319221.1"/>
    <property type="molecule type" value="Genomic_DNA"/>
</dbReference>
<evidence type="ECO:0000313" key="11">
    <source>
        <dbReference type="Proteomes" id="UP000567179"/>
    </source>
</evidence>
<dbReference type="Pfam" id="PF06738">
    <property type="entry name" value="ThrE"/>
    <property type="match status" value="1"/>
</dbReference>
<name>A0A8H5B9L3_9AGAR</name>
<feature type="transmembrane region" description="Helical" evidence="7">
    <location>
        <begin position="689"/>
        <end position="713"/>
    </location>
</feature>
<evidence type="ECO:0000256" key="3">
    <source>
        <dbReference type="ARBA" id="ARBA00022989"/>
    </source>
</evidence>
<feature type="compositionally biased region" description="Basic and acidic residues" evidence="6">
    <location>
        <begin position="300"/>
        <end position="312"/>
    </location>
</feature>
<feature type="compositionally biased region" description="Polar residues" evidence="6">
    <location>
        <begin position="135"/>
        <end position="148"/>
    </location>
</feature>
<accession>A0A8H5B9L3</accession>
<feature type="transmembrane region" description="Helical" evidence="7">
    <location>
        <begin position="899"/>
        <end position="920"/>
    </location>
</feature>